<dbReference type="GO" id="GO:0003677">
    <property type="term" value="F:DNA binding"/>
    <property type="evidence" value="ECO:0007669"/>
    <property type="project" value="InterPro"/>
</dbReference>
<dbReference type="SUPFAM" id="SSF53335">
    <property type="entry name" value="S-adenosyl-L-methionine-dependent methyltransferases"/>
    <property type="match status" value="1"/>
</dbReference>
<evidence type="ECO:0000313" key="10">
    <source>
        <dbReference type="Proteomes" id="UP000199766"/>
    </source>
</evidence>
<feature type="domain" description="Type II methyltransferase M.TaqI-like" evidence="8">
    <location>
        <begin position="594"/>
        <end position="814"/>
    </location>
</feature>
<sequence length="1311" mass="147580">MPTPTTTLELFAAPWLNNSLLDTSFLQQKSRELAAQPLPSGWLAWLQQQFQPSQLAASNEAQLEDCFISPLLKQLGWVSVPQQVLVVQGKTAKPDWCLLLQPEQAQALMAQQSEGHRLIAAICESKAWDKPLDTGKARQDNPHHQLQDYLSTLRVRFGFLTNGRCWRVYDTDKITAKKSFIEFDLEKILALPAGDEQQQALALFTFFFSRDTYAPAATAPTGNAMEQAIADSSAFTVAVEENLKAVIYGYDGEDSLFELIGKAIYQANAQPQPPTLEAVYENSIVLLFRLLFVVYFEDKNRDLLALHPFYNEHSLQALHQKLRRDMAQRPQQHNGMLALRQLFRMLDEGEGDIDVPLFNGGLFDPQRAPLLKAAKIFDNRTLLSILDKLLFKSHRGNTLFDTRRDFKNMNVTHLGRIYEGLLEFRFECAPETATYLEYQSSSTAGKSVEAYFDAYDVAQLRKEKGFKVLRELSVQAGAVYLKSASNSRKTSASYYTPASLSDRLVQASIERALEAGKPLAQLKILDNACGSGHFLVQALACLADMAVQRLEHDAPLAQLLHEERAKITQQFAALNLPYTPDDGQILKRLLLKRCIYGVDLNPFAVELARLSLWMDSFIFGTPLSFIEHHIQHGNALVGATVQDCENYNATTGAQDDLFVQGIAARFDALRSVMHELDAMRDTTAAEVAQSKALWRNSITPQLRPLFRALSFMTTRRMLLAEGKAPECEALDKTPDLLAQLFDENGSAPTQVLRQIEDYARRYHFFHYEVAFPEAFGGSASGFDVVLGNPPWDKTKFSDTDFFPQYHSRYRSAKNTEKAAIQQRLLGSAHIQAAYDEAQSKTGALDAYYKEKDLFPLNKGAIDGNLFRLFVERNLRLLAPGGSLNYVLPSALMFEEGSLALRRHILTHCQMPFFYSFENNKGIFPDVHRSYKFALMQVLNVPPPKGKKAAAKVATIDTAFYVLDAAELDDPARHVPYPLATLKTLSPQQWALMELRDAADLPILGKCHAAFAPLSADWLDFRRELHMTHDKDLFLERATPSALPLYEGKMIWQYKHLFDTAQYWLEPAAFDARLHSKELYRMAQDLGVPKAQVTKYASAVRFDREFVRLAFRVIASDTNERTLVFALLPQDCGTGHSMFATVPKHYALPPPASANGNKQEQRVTVQPVSYLRLLFALAWFNSLPMDWLARLMVQINVSQTYLYRLPMPQPSDEEILQNPDYTALAKNALLLTLAASWDDFASTLAPQMKALGIAKKDLPATAKAQDKLRADIDQRVARLYGLGHDELLHVLHSFKVMAAKRPEYLTLFGISA</sequence>
<dbReference type="InterPro" id="IPR050953">
    <property type="entry name" value="N4_N6_ade-DNA_methylase"/>
</dbReference>
<dbReference type="Pfam" id="PF07669">
    <property type="entry name" value="Eco57I"/>
    <property type="match status" value="1"/>
</dbReference>
<protein>
    <recommendedName>
        <fullName evidence="2">site-specific DNA-methyltransferase (adenine-specific)</fullName>
        <ecNumber evidence="2">2.1.1.72</ecNumber>
    </recommendedName>
</protein>
<dbReference type="Pfam" id="PF02384">
    <property type="entry name" value="N6_Mtase"/>
    <property type="match status" value="1"/>
</dbReference>
<dbReference type="PRINTS" id="PR00507">
    <property type="entry name" value="N12N6MTFRASE"/>
</dbReference>
<reference evidence="9 10" key="1">
    <citation type="submission" date="2016-10" db="EMBL/GenBank/DDBJ databases">
        <authorList>
            <person name="de Groot N.N."/>
        </authorList>
    </citation>
    <scope>NUCLEOTIDE SEQUENCE [LARGE SCALE GENOMIC DNA]</scope>
    <source>
        <strain evidence="9 10">ATCC 35958</strain>
    </source>
</reference>
<comment type="catalytic activity">
    <reaction evidence="6">
        <text>a 2'-deoxyadenosine in DNA + S-adenosyl-L-methionine = an N(6)-methyl-2'-deoxyadenosine in DNA + S-adenosyl-L-homocysteine + H(+)</text>
        <dbReference type="Rhea" id="RHEA:15197"/>
        <dbReference type="Rhea" id="RHEA-COMP:12418"/>
        <dbReference type="Rhea" id="RHEA-COMP:12419"/>
        <dbReference type="ChEBI" id="CHEBI:15378"/>
        <dbReference type="ChEBI" id="CHEBI:57856"/>
        <dbReference type="ChEBI" id="CHEBI:59789"/>
        <dbReference type="ChEBI" id="CHEBI:90615"/>
        <dbReference type="ChEBI" id="CHEBI:90616"/>
        <dbReference type="EC" id="2.1.1.72"/>
    </reaction>
</comment>
<dbReference type="PANTHER" id="PTHR33841:SF1">
    <property type="entry name" value="DNA METHYLTRANSFERASE A"/>
    <property type="match status" value="1"/>
</dbReference>
<evidence type="ECO:0000256" key="6">
    <source>
        <dbReference type="ARBA" id="ARBA00047942"/>
    </source>
</evidence>
<name>A0A1H9QSK8_9BURK</name>
<dbReference type="GO" id="GO:0032259">
    <property type="term" value="P:methylation"/>
    <property type="evidence" value="ECO:0007669"/>
    <property type="project" value="UniProtKB-KW"/>
</dbReference>
<evidence type="ECO:0000259" key="7">
    <source>
        <dbReference type="Pfam" id="PF02384"/>
    </source>
</evidence>
<feature type="domain" description="DNA methylase adenine-specific" evidence="7">
    <location>
        <begin position="483"/>
        <end position="576"/>
    </location>
</feature>
<evidence type="ECO:0000259" key="8">
    <source>
        <dbReference type="Pfam" id="PF07669"/>
    </source>
</evidence>
<dbReference type="GO" id="GO:0008170">
    <property type="term" value="F:N-methyltransferase activity"/>
    <property type="evidence" value="ECO:0007669"/>
    <property type="project" value="InterPro"/>
</dbReference>
<comment type="similarity">
    <text evidence="1">Belongs to the N(4)/N(6)-methyltransferase family.</text>
</comment>
<dbReference type="Proteomes" id="UP000199766">
    <property type="component" value="Unassembled WGS sequence"/>
</dbReference>
<keyword evidence="5" id="KW-0949">S-adenosyl-L-methionine</keyword>
<evidence type="ECO:0000313" key="9">
    <source>
        <dbReference type="EMBL" id="SER62819.1"/>
    </source>
</evidence>
<proteinExistence type="inferred from homology"/>
<evidence type="ECO:0000256" key="4">
    <source>
        <dbReference type="ARBA" id="ARBA00022679"/>
    </source>
</evidence>
<dbReference type="GO" id="GO:0006304">
    <property type="term" value="P:DNA modification"/>
    <property type="evidence" value="ECO:0007669"/>
    <property type="project" value="InterPro"/>
</dbReference>
<evidence type="ECO:0000256" key="5">
    <source>
        <dbReference type="ARBA" id="ARBA00022691"/>
    </source>
</evidence>
<keyword evidence="3 9" id="KW-0489">Methyltransferase</keyword>
<dbReference type="EC" id="2.1.1.72" evidence="2"/>
<dbReference type="InterPro" id="IPR003356">
    <property type="entry name" value="DNA_methylase_A-5"/>
</dbReference>
<organism evidence="9 10">
    <name type="scientific">Giesbergeria anulus</name>
    <dbReference type="NCBI Taxonomy" id="180197"/>
    <lineage>
        <taxon>Bacteria</taxon>
        <taxon>Pseudomonadati</taxon>
        <taxon>Pseudomonadota</taxon>
        <taxon>Betaproteobacteria</taxon>
        <taxon>Burkholderiales</taxon>
        <taxon>Comamonadaceae</taxon>
        <taxon>Giesbergeria</taxon>
    </lineage>
</organism>
<dbReference type="OrthoDB" id="9784823at2"/>
<keyword evidence="10" id="KW-1185">Reference proteome</keyword>
<evidence type="ECO:0000256" key="2">
    <source>
        <dbReference type="ARBA" id="ARBA00011900"/>
    </source>
</evidence>
<gene>
    <name evidence="9" type="ORF">SAMN02982919_02723</name>
</gene>
<accession>A0A1H9QSK8</accession>
<dbReference type="InterPro" id="IPR011639">
    <property type="entry name" value="MethylTrfase_TaqI-like_dom"/>
</dbReference>
<dbReference type="PANTHER" id="PTHR33841">
    <property type="entry name" value="DNA METHYLTRANSFERASE YEEA-RELATED"/>
    <property type="match status" value="1"/>
</dbReference>
<evidence type="ECO:0000256" key="3">
    <source>
        <dbReference type="ARBA" id="ARBA00022603"/>
    </source>
</evidence>
<dbReference type="STRING" id="180197.SAMN02982919_02723"/>
<evidence type="ECO:0000256" key="1">
    <source>
        <dbReference type="ARBA" id="ARBA00006594"/>
    </source>
</evidence>
<keyword evidence="4 9" id="KW-0808">Transferase</keyword>
<dbReference type="GO" id="GO:0009007">
    <property type="term" value="F:site-specific DNA-methyltransferase (adenine-specific) activity"/>
    <property type="evidence" value="ECO:0007669"/>
    <property type="project" value="UniProtKB-EC"/>
</dbReference>
<dbReference type="InterPro" id="IPR029063">
    <property type="entry name" value="SAM-dependent_MTases_sf"/>
</dbReference>
<dbReference type="Gene3D" id="3.40.50.150">
    <property type="entry name" value="Vaccinia Virus protein VP39"/>
    <property type="match status" value="2"/>
</dbReference>
<dbReference type="EMBL" id="FOGD01000011">
    <property type="protein sequence ID" value="SER62819.1"/>
    <property type="molecule type" value="Genomic_DNA"/>
</dbReference>
<dbReference type="RefSeq" id="WP_091458557.1">
    <property type="nucleotide sequence ID" value="NZ_FOGD01000011.1"/>
</dbReference>